<feature type="domain" description="Protein kinase" evidence="2">
    <location>
        <begin position="1"/>
        <end position="274"/>
    </location>
</feature>
<organism evidence="3 4">
    <name type="scientific">Reticulomyxa filosa</name>
    <dbReference type="NCBI Taxonomy" id="46433"/>
    <lineage>
        <taxon>Eukaryota</taxon>
        <taxon>Sar</taxon>
        <taxon>Rhizaria</taxon>
        <taxon>Retaria</taxon>
        <taxon>Foraminifera</taxon>
        <taxon>Monothalamids</taxon>
        <taxon>Reticulomyxidae</taxon>
        <taxon>Reticulomyxa</taxon>
    </lineage>
</organism>
<evidence type="ECO:0000313" key="4">
    <source>
        <dbReference type="Proteomes" id="UP000023152"/>
    </source>
</evidence>
<dbReference type="Gene3D" id="1.10.510.10">
    <property type="entry name" value="Transferase(Phosphotransferase) domain 1"/>
    <property type="match status" value="1"/>
</dbReference>
<dbReference type="InterPro" id="IPR000719">
    <property type="entry name" value="Prot_kinase_dom"/>
</dbReference>
<gene>
    <name evidence="3" type="ORF">RFI_05845</name>
</gene>
<reference evidence="3 4" key="1">
    <citation type="journal article" date="2013" name="Curr. Biol.">
        <title>The Genome of the Foraminiferan Reticulomyxa filosa.</title>
        <authorList>
            <person name="Glockner G."/>
            <person name="Hulsmann N."/>
            <person name="Schleicher M."/>
            <person name="Noegel A.A."/>
            <person name="Eichinger L."/>
            <person name="Gallinger C."/>
            <person name="Pawlowski J."/>
            <person name="Sierra R."/>
            <person name="Euteneuer U."/>
            <person name="Pillet L."/>
            <person name="Moustafa A."/>
            <person name="Platzer M."/>
            <person name="Groth M."/>
            <person name="Szafranski K."/>
            <person name="Schliwa M."/>
        </authorList>
    </citation>
    <scope>NUCLEOTIDE SEQUENCE [LARGE SCALE GENOMIC DNA]</scope>
</reference>
<dbReference type="PANTHER" id="PTHR44167">
    <property type="entry name" value="OVARIAN-SPECIFIC SERINE/THREONINE-PROTEIN KINASE LOK-RELATED"/>
    <property type="match status" value="1"/>
</dbReference>
<dbReference type="InterPro" id="IPR011009">
    <property type="entry name" value="Kinase-like_dom_sf"/>
</dbReference>
<sequence length="405" mass="46355">MFCGLTDWNQQMYMRTYPCMFCPKEFTYLRLRVVQKIFGQIVSAVRWLHSKEICHLDLSLENVVIQNNNVLDPQIQLVDFGVAVDFGDERESQTSVDLTKTEELLNSERDSSDKRYRYRENVGKPGYKAFEVRMSDEARRKVRLQEVSSRRALAMKQIRMNQNPAKNDELLTEITMCDLLLNYVMNETYDPFAADVWSLGVILFLLLFCRYPFRHADLDDELFVVILQDRLLLWLIEQKALCWVTVETFDILNQMLKPEYARIDIERLSCHPFCGFASATAADVHGGHASTNTESSTQTATSSVTPNTNETTKLQPVPLAEHYSEQLKLGETTIPPIHKKEAAEAQASQMFVVQNCSALKNSLHGQLEHNKLLFDHSVDEYDPVVVKSSNTILITLGGKKKKATK</sequence>
<feature type="compositionally biased region" description="Polar residues" evidence="1">
    <location>
        <begin position="289"/>
        <end position="312"/>
    </location>
</feature>
<dbReference type="SMART" id="SM00220">
    <property type="entry name" value="S_TKc"/>
    <property type="match status" value="1"/>
</dbReference>
<dbReference type="GO" id="GO:0005524">
    <property type="term" value="F:ATP binding"/>
    <property type="evidence" value="ECO:0007669"/>
    <property type="project" value="InterPro"/>
</dbReference>
<dbReference type="GO" id="GO:0004672">
    <property type="term" value="F:protein kinase activity"/>
    <property type="evidence" value="ECO:0007669"/>
    <property type="project" value="InterPro"/>
</dbReference>
<proteinExistence type="predicted"/>
<dbReference type="PANTHER" id="PTHR44167:SF24">
    <property type="entry name" value="SERINE_THREONINE-PROTEIN KINASE CHK2"/>
    <property type="match status" value="1"/>
</dbReference>
<name>X6NY77_RETFI</name>
<dbReference type="PROSITE" id="PS00109">
    <property type="entry name" value="PROTEIN_KINASE_TYR"/>
    <property type="match status" value="1"/>
</dbReference>
<dbReference type="OrthoDB" id="5979581at2759"/>
<dbReference type="SUPFAM" id="SSF56112">
    <property type="entry name" value="Protein kinase-like (PK-like)"/>
    <property type="match status" value="1"/>
</dbReference>
<accession>X6NY77</accession>
<evidence type="ECO:0000259" key="2">
    <source>
        <dbReference type="PROSITE" id="PS50011"/>
    </source>
</evidence>
<dbReference type="Proteomes" id="UP000023152">
    <property type="component" value="Unassembled WGS sequence"/>
</dbReference>
<dbReference type="PROSITE" id="PS50011">
    <property type="entry name" value="PROTEIN_KINASE_DOM"/>
    <property type="match status" value="1"/>
</dbReference>
<protein>
    <recommendedName>
        <fullName evidence="2">Protein kinase domain-containing protein</fullName>
    </recommendedName>
</protein>
<dbReference type="EMBL" id="ASPP01005033">
    <property type="protein sequence ID" value="ETO31275.1"/>
    <property type="molecule type" value="Genomic_DNA"/>
</dbReference>
<dbReference type="AlphaFoldDB" id="X6NY77"/>
<evidence type="ECO:0000313" key="3">
    <source>
        <dbReference type="EMBL" id="ETO31275.1"/>
    </source>
</evidence>
<dbReference type="Pfam" id="PF00069">
    <property type="entry name" value="Pkinase"/>
    <property type="match status" value="1"/>
</dbReference>
<dbReference type="InterPro" id="IPR008266">
    <property type="entry name" value="Tyr_kinase_AS"/>
</dbReference>
<comment type="caution">
    <text evidence="3">The sequence shown here is derived from an EMBL/GenBank/DDBJ whole genome shotgun (WGS) entry which is preliminary data.</text>
</comment>
<keyword evidence="4" id="KW-1185">Reference proteome</keyword>
<evidence type="ECO:0000256" key="1">
    <source>
        <dbReference type="SAM" id="MobiDB-lite"/>
    </source>
</evidence>
<feature type="region of interest" description="Disordered" evidence="1">
    <location>
        <begin position="287"/>
        <end position="312"/>
    </location>
</feature>